<dbReference type="RefSeq" id="WP_130415961.1">
    <property type="nucleotide sequence ID" value="NZ_SHKX01000018.1"/>
</dbReference>
<evidence type="ECO:0000313" key="2">
    <source>
        <dbReference type="Proteomes" id="UP000292423"/>
    </source>
</evidence>
<dbReference type="Gene3D" id="3.40.50.1820">
    <property type="entry name" value="alpha/beta hydrolase"/>
    <property type="match status" value="1"/>
</dbReference>
<dbReference type="AlphaFoldDB" id="A0A4Q7YEK3"/>
<proteinExistence type="predicted"/>
<comment type="caution">
    <text evidence="1">The sequence shown here is derived from an EMBL/GenBank/DDBJ whole genome shotgun (WGS) entry which is preliminary data.</text>
</comment>
<reference evidence="1 2" key="1">
    <citation type="submission" date="2019-02" db="EMBL/GenBank/DDBJ databases">
        <title>Genomic Encyclopedia of Type Strains, Phase IV (KMG-IV): sequencing the most valuable type-strain genomes for metagenomic binning, comparative biology and taxonomic classification.</title>
        <authorList>
            <person name="Goeker M."/>
        </authorList>
    </citation>
    <scope>NUCLEOTIDE SEQUENCE [LARGE SCALE GENOMIC DNA]</scope>
    <source>
        <strain evidence="1 2">DSM 105135</strain>
    </source>
</reference>
<dbReference type="InterPro" id="IPR029058">
    <property type="entry name" value="AB_hydrolase_fold"/>
</dbReference>
<dbReference type="InterPro" id="IPR008886">
    <property type="entry name" value="UPF0227/Esterase_YqiA"/>
</dbReference>
<protein>
    <recommendedName>
        <fullName evidence="3">Esterase</fullName>
    </recommendedName>
</protein>
<dbReference type="PANTHER" id="PTHR35602">
    <property type="entry name" value="ESTERASE YQIA-RELATED"/>
    <property type="match status" value="1"/>
</dbReference>
<dbReference type="SUPFAM" id="SSF53474">
    <property type="entry name" value="alpha/beta-Hydrolases"/>
    <property type="match status" value="1"/>
</dbReference>
<dbReference type="Proteomes" id="UP000292423">
    <property type="component" value="Unassembled WGS sequence"/>
</dbReference>
<evidence type="ECO:0008006" key="3">
    <source>
        <dbReference type="Google" id="ProtNLM"/>
    </source>
</evidence>
<dbReference type="PANTHER" id="PTHR35602:SF3">
    <property type="entry name" value="ESTERASE YQIA"/>
    <property type="match status" value="1"/>
</dbReference>
<dbReference type="EMBL" id="SHKX01000018">
    <property type="protein sequence ID" value="RZU35408.1"/>
    <property type="molecule type" value="Genomic_DNA"/>
</dbReference>
<keyword evidence="2" id="KW-1185">Reference proteome</keyword>
<organism evidence="1 2">
    <name type="scientific">Fluviicoccus keumensis</name>
    <dbReference type="NCBI Taxonomy" id="1435465"/>
    <lineage>
        <taxon>Bacteria</taxon>
        <taxon>Pseudomonadati</taxon>
        <taxon>Pseudomonadota</taxon>
        <taxon>Gammaproteobacteria</taxon>
        <taxon>Moraxellales</taxon>
        <taxon>Moraxellaceae</taxon>
        <taxon>Fluviicoccus</taxon>
    </lineage>
</organism>
<name>A0A4Q7YEK3_9GAMM</name>
<gene>
    <name evidence="1" type="ORF">EV700_3361</name>
</gene>
<dbReference type="Pfam" id="PF05728">
    <property type="entry name" value="UPF0227"/>
    <property type="match status" value="1"/>
</dbReference>
<sequence>MPAILYLHGFNSSPQSHKTRLMRDWLSRFRPDVRFITPDIACNAARVAGVIREALDAYPDAGIVGSSLGGYYATWASATFGRKAVLINPAIRPYERFHAYLGEQQNFHTGEKYLLTTEMVAELQPLEAGALAHPERLWVLLQSGDETLDYRDALTRYSASPMLVEEGGNHAFDTFESHIPAVVHFLTH</sequence>
<evidence type="ECO:0000313" key="1">
    <source>
        <dbReference type="EMBL" id="RZU35408.1"/>
    </source>
</evidence>
<dbReference type="OrthoDB" id="9814831at2"/>
<accession>A0A4Q7YEK3</accession>